<feature type="region of interest" description="Disordered" evidence="1">
    <location>
        <begin position="189"/>
        <end position="221"/>
    </location>
</feature>
<feature type="compositionally biased region" description="Polar residues" evidence="1">
    <location>
        <begin position="189"/>
        <end position="204"/>
    </location>
</feature>
<feature type="compositionally biased region" description="Basic and acidic residues" evidence="1">
    <location>
        <begin position="209"/>
        <end position="221"/>
    </location>
</feature>
<feature type="non-terminal residue" evidence="2">
    <location>
        <position position="1"/>
    </location>
</feature>
<protein>
    <submittedName>
        <fullName evidence="2">Mitogen-activated protein kinase kinase kinase 3</fullName>
    </submittedName>
</protein>
<evidence type="ECO:0000256" key="1">
    <source>
        <dbReference type="SAM" id="MobiDB-lite"/>
    </source>
</evidence>
<keyword evidence="3" id="KW-1185">Reference proteome</keyword>
<proteinExistence type="predicted"/>
<comment type="caution">
    <text evidence="2">The sequence shown here is derived from an EMBL/GenBank/DDBJ whole genome shotgun (WGS) entry which is preliminary data.</text>
</comment>
<feature type="compositionally biased region" description="Basic and acidic residues" evidence="1">
    <location>
        <begin position="123"/>
        <end position="136"/>
    </location>
</feature>
<feature type="region of interest" description="Disordered" evidence="1">
    <location>
        <begin position="89"/>
        <end position="136"/>
    </location>
</feature>
<keyword evidence="2" id="KW-0808">Transferase</keyword>
<reference evidence="2 3" key="1">
    <citation type="submission" date="2021-06" db="EMBL/GenBank/DDBJ databases">
        <authorList>
            <person name="Palmer J.M."/>
        </authorList>
    </citation>
    <scope>NUCLEOTIDE SEQUENCE [LARGE SCALE GENOMIC DNA]</scope>
    <source>
        <strain evidence="2 3">AS_MEX2019</strain>
        <tissue evidence="2">Muscle</tissue>
    </source>
</reference>
<sequence length="221" mass="24870">ASSNSHPVPCKQVRIKASHSTGDVSTVYQSSEPRGRHLSTGSQNTGRSSPPPGYVPERQQRIARQGSYTSINSEGEFIPETSDQCVLDPWSSAENSLSGSCQSLDSNSESPSVRKSRMHRAKSYPDNRQEFSDRENHVYDRVAGKGGTYPRRYHVSLHYKDHSEGRRTFPRIRRPQGNLFTLVPSRRSLNGSEESLGSWQQVDTQGRLRPHDRSVAHKCEY</sequence>
<dbReference type="EMBL" id="JAHRIP010005645">
    <property type="protein sequence ID" value="MEQ2282013.1"/>
    <property type="molecule type" value="Genomic_DNA"/>
</dbReference>
<feature type="region of interest" description="Disordered" evidence="1">
    <location>
        <begin position="1"/>
        <end position="57"/>
    </location>
</feature>
<evidence type="ECO:0000313" key="3">
    <source>
        <dbReference type="Proteomes" id="UP001469553"/>
    </source>
</evidence>
<dbReference type="Proteomes" id="UP001469553">
    <property type="component" value="Unassembled WGS sequence"/>
</dbReference>
<feature type="compositionally biased region" description="Polar residues" evidence="1">
    <location>
        <begin position="39"/>
        <end position="48"/>
    </location>
</feature>
<feature type="compositionally biased region" description="Polar residues" evidence="1">
    <location>
        <begin position="18"/>
        <end position="32"/>
    </location>
</feature>
<dbReference type="GO" id="GO:0016301">
    <property type="term" value="F:kinase activity"/>
    <property type="evidence" value="ECO:0007669"/>
    <property type="project" value="UniProtKB-KW"/>
</dbReference>
<feature type="compositionally biased region" description="Polar residues" evidence="1">
    <location>
        <begin position="92"/>
        <end position="113"/>
    </location>
</feature>
<organism evidence="2 3">
    <name type="scientific">Ameca splendens</name>
    <dbReference type="NCBI Taxonomy" id="208324"/>
    <lineage>
        <taxon>Eukaryota</taxon>
        <taxon>Metazoa</taxon>
        <taxon>Chordata</taxon>
        <taxon>Craniata</taxon>
        <taxon>Vertebrata</taxon>
        <taxon>Euteleostomi</taxon>
        <taxon>Actinopterygii</taxon>
        <taxon>Neopterygii</taxon>
        <taxon>Teleostei</taxon>
        <taxon>Neoteleostei</taxon>
        <taxon>Acanthomorphata</taxon>
        <taxon>Ovalentaria</taxon>
        <taxon>Atherinomorphae</taxon>
        <taxon>Cyprinodontiformes</taxon>
        <taxon>Goodeidae</taxon>
        <taxon>Ameca</taxon>
    </lineage>
</organism>
<name>A0ABV0XKK9_9TELE</name>
<gene>
    <name evidence="2" type="primary">MAP3K3_2</name>
    <name evidence="2" type="ORF">AMECASPLE_036198</name>
</gene>
<keyword evidence="2" id="KW-0418">Kinase</keyword>
<accession>A0ABV0XKK9</accession>
<evidence type="ECO:0000313" key="2">
    <source>
        <dbReference type="EMBL" id="MEQ2282013.1"/>
    </source>
</evidence>